<gene>
    <name evidence="4" type="ORF">CASFOL_017370</name>
</gene>
<comment type="caution">
    <text evidence="4">The sequence shown here is derived from an EMBL/GenBank/DDBJ whole genome shotgun (WGS) entry which is preliminary data.</text>
</comment>
<feature type="domain" description="Disease resistance protein winged helix" evidence="3">
    <location>
        <begin position="20"/>
        <end position="67"/>
    </location>
</feature>
<proteinExistence type="predicted"/>
<dbReference type="AlphaFoldDB" id="A0ABD3DAV3"/>
<evidence type="ECO:0000256" key="1">
    <source>
        <dbReference type="ARBA" id="ARBA00022741"/>
    </source>
</evidence>
<evidence type="ECO:0000256" key="2">
    <source>
        <dbReference type="ARBA" id="ARBA00022840"/>
    </source>
</evidence>
<keyword evidence="2" id="KW-0067">ATP-binding</keyword>
<evidence type="ECO:0000259" key="3">
    <source>
        <dbReference type="Pfam" id="PF23559"/>
    </source>
</evidence>
<dbReference type="Proteomes" id="UP001632038">
    <property type="component" value="Unassembled WGS sequence"/>
</dbReference>
<dbReference type="InterPro" id="IPR036388">
    <property type="entry name" value="WH-like_DNA-bd_sf"/>
</dbReference>
<organism evidence="4 5">
    <name type="scientific">Castilleja foliolosa</name>
    <dbReference type="NCBI Taxonomy" id="1961234"/>
    <lineage>
        <taxon>Eukaryota</taxon>
        <taxon>Viridiplantae</taxon>
        <taxon>Streptophyta</taxon>
        <taxon>Embryophyta</taxon>
        <taxon>Tracheophyta</taxon>
        <taxon>Spermatophyta</taxon>
        <taxon>Magnoliopsida</taxon>
        <taxon>eudicotyledons</taxon>
        <taxon>Gunneridae</taxon>
        <taxon>Pentapetalae</taxon>
        <taxon>asterids</taxon>
        <taxon>lamiids</taxon>
        <taxon>Lamiales</taxon>
        <taxon>Orobanchaceae</taxon>
        <taxon>Pedicularideae</taxon>
        <taxon>Castillejinae</taxon>
        <taxon>Castilleja</taxon>
    </lineage>
</organism>
<evidence type="ECO:0000313" key="4">
    <source>
        <dbReference type="EMBL" id="KAL3639463.1"/>
    </source>
</evidence>
<dbReference type="EMBL" id="JAVIJP010000018">
    <property type="protein sequence ID" value="KAL3639463.1"/>
    <property type="molecule type" value="Genomic_DNA"/>
</dbReference>
<sequence>MWWVSKILRSLFEVDPDVVGLIQQNVGSTLQENEESYLDDLMNRNLVRVDKKKSDGRPKTCRIHDMLCGFCKTEGGNDRENLLQVMKKSSDGVFEPPVRFV</sequence>
<protein>
    <recommendedName>
        <fullName evidence="3">Disease resistance protein winged helix domain-containing protein</fullName>
    </recommendedName>
</protein>
<name>A0ABD3DAV3_9LAMI</name>
<evidence type="ECO:0000313" key="5">
    <source>
        <dbReference type="Proteomes" id="UP001632038"/>
    </source>
</evidence>
<dbReference type="Pfam" id="PF23559">
    <property type="entry name" value="WHD_DRP"/>
    <property type="match status" value="1"/>
</dbReference>
<dbReference type="Gene3D" id="1.10.10.10">
    <property type="entry name" value="Winged helix-like DNA-binding domain superfamily/Winged helix DNA-binding domain"/>
    <property type="match status" value="1"/>
</dbReference>
<dbReference type="InterPro" id="IPR058922">
    <property type="entry name" value="WHD_DRP"/>
</dbReference>
<keyword evidence="5" id="KW-1185">Reference proteome</keyword>
<accession>A0ABD3DAV3</accession>
<keyword evidence="1" id="KW-0547">Nucleotide-binding</keyword>
<reference evidence="5" key="1">
    <citation type="journal article" date="2024" name="IScience">
        <title>Strigolactones Initiate the Formation of Haustorium-like Structures in Castilleja.</title>
        <authorList>
            <person name="Buerger M."/>
            <person name="Peterson D."/>
            <person name="Chory J."/>
        </authorList>
    </citation>
    <scope>NUCLEOTIDE SEQUENCE [LARGE SCALE GENOMIC DNA]</scope>
</reference>